<dbReference type="Pfam" id="PF02298">
    <property type="entry name" value="Cu_bind_like"/>
    <property type="match status" value="1"/>
</dbReference>
<name>A0AA35YZS3_LACSI</name>
<proteinExistence type="inferred from homology"/>
<dbReference type="PANTHER" id="PTHR33021">
    <property type="entry name" value="BLUE COPPER PROTEIN"/>
    <property type="match status" value="1"/>
</dbReference>
<feature type="signal peptide" evidence="7">
    <location>
        <begin position="1"/>
        <end position="28"/>
    </location>
</feature>
<comment type="function">
    <text evidence="5">May act as a carbohydrate transporter.</text>
</comment>
<evidence type="ECO:0000256" key="3">
    <source>
        <dbReference type="ARBA" id="ARBA00023180"/>
    </source>
</evidence>
<feature type="transmembrane region" description="Helical" evidence="6">
    <location>
        <begin position="142"/>
        <end position="161"/>
    </location>
</feature>
<accession>A0AA35YZS3</accession>
<keyword evidence="2" id="KW-1015">Disulfide bond</keyword>
<evidence type="ECO:0000313" key="9">
    <source>
        <dbReference type="EMBL" id="CAI9283039.1"/>
    </source>
</evidence>
<dbReference type="PROSITE" id="PS51257">
    <property type="entry name" value="PROKAR_LIPOPROTEIN"/>
    <property type="match status" value="1"/>
</dbReference>
<keyword evidence="10" id="KW-1185">Reference proteome</keyword>
<keyword evidence="6" id="KW-0472">Membrane</keyword>
<keyword evidence="6" id="KW-1133">Transmembrane helix</keyword>
<dbReference type="PANTHER" id="PTHR33021:SF547">
    <property type="entry name" value="OS03G0758500 PROTEIN"/>
    <property type="match status" value="1"/>
</dbReference>
<evidence type="ECO:0000256" key="2">
    <source>
        <dbReference type="ARBA" id="ARBA00023157"/>
    </source>
</evidence>
<dbReference type="SUPFAM" id="SSF49503">
    <property type="entry name" value="Cupredoxins"/>
    <property type="match status" value="1"/>
</dbReference>
<reference evidence="9" key="1">
    <citation type="submission" date="2023-04" db="EMBL/GenBank/DDBJ databases">
        <authorList>
            <person name="Vijverberg K."/>
            <person name="Xiong W."/>
            <person name="Schranz E."/>
        </authorList>
    </citation>
    <scope>NUCLEOTIDE SEQUENCE</scope>
</reference>
<protein>
    <recommendedName>
        <fullName evidence="8">Phytocyanin domain-containing protein</fullName>
    </recommendedName>
</protein>
<dbReference type="Proteomes" id="UP001177003">
    <property type="component" value="Chromosome 4"/>
</dbReference>
<evidence type="ECO:0000256" key="1">
    <source>
        <dbReference type="ARBA" id="ARBA00022729"/>
    </source>
</evidence>
<dbReference type="Gene3D" id="2.60.40.420">
    <property type="entry name" value="Cupredoxins - blue copper proteins"/>
    <property type="match status" value="1"/>
</dbReference>
<keyword evidence="1 7" id="KW-0732">Signal</keyword>
<dbReference type="InterPro" id="IPR003245">
    <property type="entry name" value="Phytocyanin_dom"/>
</dbReference>
<keyword evidence="3" id="KW-0325">Glycoprotein</keyword>
<comment type="similarity">
    <text evidence="4">Belongs to the early nodulin-like (ENODL) family.</text>
</comment>
<keyword evidence="6" id="KW-0812">Transmembrane</keyword>
<evidence type="ECO:0000256" key="6">
    <source>
        <dbReference type="SAM" id="Phobius"/>
    </source>
</evidence>
<evidence type="ECO:0000256" key="4">
    <source>
        <dbReference type="ARBA" id="ARBA00035011"/>
    </source>
</evidence>
<dbReference type="InterPro" id="IPR039391">
    <property type="entry name" value="Phytocyanin-like"/>
</dbReference>
<evidence type="ECO:0000256" key="5">
    <source>
        <dbReference type="ARBA" id="ARBA00037626"/>
    </source>
</evidence>
<evidence type="ECO:0000259" key="8">
    <source>
        <dbReference type="PROSITE" id="PS51485"/>
    </source>
</evidence>
<evidence type="ECO:0000313" key="10">
    <source>
        <dbReference type="Proteomes" id="UP001177003"/>
    </source>
</evidence>
<feature type="domain" description="Phytocyanin" evidence="8">
    <location>
        <begin position="32"/>
        <end position="133"/>
    </location>
</feature>
<dbReference type="FunFam" id="2.60.40.420:FF:000018">
    <property type="entry name" value="Lamin-like protein"/>
    <property type="match status" value="1"/>
</dbReference>
<feature type="chain" id="PRO_5041348974" description="Phytocyanin domain-containing protein" evidence="7">
    <location>
        <begin position="29"/>
        <end position="166"/>
    </location>
</feature>
<dbReference type="GO" id="GO:0009055">
    <property type="term" value="F:electron transfer activity"/>
    <property type="evidence" value="ECO:0007669"/>
    <property type="project" value="InterPro"/>
</dbReference>
<organism evidence="9 10">
    <name type="scientific">Lactuca saligna</name>
    <name type="common">Willowleaf lettuce</name>
    <dbReference type="NCBI Taxonomy" id="75948"/>
    <lineage>
        <taxon>Eukaryota</taxon>
        <taxon>Viridiplantae</taxon>
        <taxon>Streptophyta</taxon>
        <taxon>Embryophyta</taxon>
        <taxon>Tracheophyta</taxon>
        <taxon>Spermatophyta</taxon>
        <taxon>Magnoliopsida</taxon>
        <taxon>eudicotyledons</taxon>
        <taxon>Gunneridae</taxon>
        <taxon>Pentapetalae</taxon>
        <taxon>asterids</taxon>
        <taxon>campanulids</taxon>
        <taxon>Asterales</taxon>
        <taxon>Asteraceae</taxon>
        <taxon>Cichorioideae</taxon>
        <taxon>Cichorieae</taxon>
        <taxon>Lactucinae</taxon>
        <taxon>Lactuca</taxon>
    </lineage>
</organism>
<evidence type="ECO:0000256" key="7">
    <source>
        <dbReference type="SAM" id="SignalP"/>
    </source>
</evidence>
<sequence>MSRSGGVVWLKTVVLLAAAAAMLTSVSCRSTVCHLIGGKELWKPNHNYTDWSLQQTFYVGDWLHFVYNKEMFTVLEVNETSYKNCSDEGIIFNVTGGFGSDVIKLTQPKTYYFIANGDYCYNNDMKVAVNVVEIVYVYQPPMMMMMMYLLPLQVMCVLLFLTRNRQ</sequence>
<gene>
    <name evidence="9" type="ORF">LSALG_LOCUS22652</name>
</gene>
<dbReference type="AlphaFoldDB" id="A0AA35YZS3"/>
<dbReference type="GO" id="GO:0005886">
    <property type="term" value="C:plasma membrane"/>
    <property type="evidence" value="ECO:0007669"/>
    <property type="project" value="TreeGrafter"/>
</dbReference>
<dbReference type="PROSITE" id="PS51485">
    <property type="entry name" value="PHYTOCYANIN"/>
    <property type="match status" value="1"/>
</dbReference>
<dbReference type="InterPro" id="IPR008972">
    <property type="entry name" value="Cupredoxin"/>
</dbReference>
<dbReference type="EMBL" id="OX465080">
    <property type="protein sequence ID" value="CAI9283039.1"/>
    <property type="molecule type" value="Genomic_DNA"/>
</dbReference>